<keyword evidence="1" id="KW-0812">Transmembrane</keyword>
<evidence type="ECO:0000313" key="2">
    <source>
        <dbReference type="EMBL" id="MDH6214747.1"/>
    </source>
</evidence>
<evidence type="ECO:0000313" key="3">
    <source>
        <dbReference type="Proteomes" id="UP001160499"/>
    </source>
</evidence>
<gene>
    <name evidence="2" type="ORF">M2283_002030</name>
</gene>
<feature type="transmembrane region" description="Helical" evidence="1">
    <location>
        <begin position="106"/>
        <end position="129"/>
    </location>
</feature>
<comment type="caution">
    <text evidence="2">The sequence shown here is derived from an EMBL/GenBank/DDBJ whole genome shotgun (WGS) entry which is preliminary data.</text>
</comment>
<feature type="transmembrane region" description="Helical" evidence="1">
    <location>
        <begin position="59"/>
        <end position="76"/>
    </location>
</feature>
<dbReference type="EMBL" id="JARXVH010000003">
    <property type="protein sequence ID" value="MDH6214747.1"/>
    <property type="molecule type" value="Genomic_DNA"/>
</dbReference>
<feature type="transmembrane region" description="Helical" evidence="1">
    <location>
        <begin position="82"/>
        <end position="99"/>
    </location>
</feature>
<evidence type="ECO:0008006" key="4">
    <source>
        <dbReference type="Google" id="ProtNLM"/>
    </source>
</evidence>
<dbReference type="RefSeq" id="WP_280875780.1">
    <property type="nucleotide sequence ID" value="NZ_JARXVH010000003.1"/>
</dbReference>
<name>A0ABT6LEL2_9ACTN</name>
<feature type="transmembrane region" description="Helical" evidence="1">
    <location>
        <begin position="166"/>
        <end position="184"/>
    </location>
</feature>
<sequence length="185" mass="18937">MKFDLARRWPTALALLLAAGVIASGSGDDLGDAVSGYADALPLLPLLYVVVAQLGRPRVTWPVLGAGVVLLFGLGAQDAVPAGGVMIVVALGVLLWGMLRGSPHGGTVLGVQVAGAVAFGVLAVAGLVVDADLGRYLVAAGWFGHGVWDLAHLRLARLKGVVAPSFAEWCAVVDIAVAVELLFLR</sequence>
<dbReference type="Proteomes" id="UP001160499">
    <property type="component" value="Unassembled WGS sequence"/>
</dbReference>
<protein>
    <recommendedName>
        <fullName evidence="4">Rod shape-determining protein MreD</fullName>
    </recommendedName>
</protein>
<accession>A0ABT6LEL2</accession>
<organism evidence="2 3">
    <name type="scientific">Streptomyces pseudovenezuelae</name>
    <dbReference type="NCBI Taxonomy" id="67350"/>
    <lineage>
        <taxon>Bacteria</taxon>
        <taxon>Bacillati</taxon>
        <taxon>Actinomycetota</taxon>
        <taxon>Actinomycetes</taxon>
        <taxon>Kitasatosporales</taxon>
        <taxon>Streptomycetaceae</taxon>
        <taxon>Streptomyces</taxon>
        <taxon>Streptomyces aurantiacus group</taxon>
    </lineage>
</organism>
<proteinExistence type="predicted"/>
<reference evidence="2 3" key="1">
    <citation type="submission" date="2023-04" db="EMBL/GenBank/DDBJ databases">
        <title>Forest soil microbial communities from Buena Vista Peninsula, Colon Province, Panama.</title>
        <authorList>
            <person name="Bouskill N."/>
        </authorList>
    </citation>
    <scope>NUCLEOTIDE SEQUENCE [LARGE SCALE GENOMIC DNA]</scope>
    <source>
        <strain evidence="2 3">GGS1</strain>
    </source>
</reference>
<evidence type="ECO:0000256" key="1">
    <source>
        <dbReference type="SAM" id="Phobius"/>
    </source>
</evidence>
<keyword evidence="1" id="KW-0472">Membrane</keyword>
<feature type="transmembrane region" description="Helical" evidence="1">
    <location>
        <begin position="37"/>
        <end position="54"/>
    </location>
</feature>
<keyword evidence="1" id="KW-1133">Transmembrane helix</keyword>
<keyword evidence="3" id="KW-1185">Reference proteome</keyword>